<evidence type="ECO:0000256" key="4">
    <source>
        <dbReference type="ARBA" id="ARBA00023163"/>
    </source>
</evidence>
<evidence type="ECO:0000259" key="8">
    <source>
        <dbReference type="PROSITE" id="PS50217"/>
    </source>
</evidence>
<feature type="region of interest" description="Disordered" evidence="7">
    <location>
        <begin position="432"/>
        <end position="499"/>
    </location>
</feature>
<feature type="region of interest" description="Disordered" evidence="7">
    <location>
        <begin position="195"/>
        <end position="225"/>
    </location>
</feature>
<dbReference type="GO" id="GO:0003677">
    <property type="term" value="F:DNA binding"/>
    <property type="evidence" value="ECO:0007669"/>
    <property type="project" value="UniProtKB-KW"/>
</dbReference>
<keyword evidence="6" id="KW-0175">Coiled coil</keyword>
<feature type="compositionally biased region" description="Basic and acidic residues" evidence="7">
    <location>
        <begin position="487"/>
        <end position="499"/>
    </location>
</feature>
<dbReference type="InterPro" id="IPR004827">
    <property type="entry name" value="bZIP"/>
</dbReference>
<keyword evidence="4" id="KW-0804">Transcription</keyword>
<feature type="compositionally biased region" description="Polar residues" evidence="7">
    <location>
        <begin position="310"/>
        <end position="326"/>
    </location>
</feature>
<evidence type="ECO:0000256" key="2">
    <source>
        <dbReference type="ARBA" id="ARBA00023015"/>
    </source>
</evidence>
<reference evidence="9" key="1">
    <citation type="submission" date="2019-12" db="EMBL/GenBank/DDBJ databases">
        <title>Genome sequencing and annotation of Brassica cretica.</title>
        <authorList>
            <person name="Studholme D.J."/>
            <person name="Sarris P.F."/>
        </authorList>
    </citation>
    <scope>NUCLEOTIDE SEQUENCE</scope>
    <source>
        <strain evidence="9">PFS-001/15</strain>
        <tissue evidence="9">Leaf</tissue>
    </source>
</reference>
<feature type="domain" description="BZIP" evidence="8">
    <location>
        <begin position="624"/>
        <end position="687"/>
    </location>
</feature>
<dbReference type="PROSITE" id="PS50217">
    <property type="entry name" value="BZIP"/>
    <property type="match status" value="1"/>
</dbReference>
<organism evidence="9 10">
    <name type="scientific">Brassica cretica</name>
    <name type="common">Mustard</name>
    <dbReference type="NCBI Taxonomy" id="69181"/>
    <lineage>
        <taxon>Eukaryota</taxon>
        <taxon>Viridiplantae</taxon>
        <taxon>Streptophyta</taxon>
        <taxon>Embryophyta</taxon>
        <taxon>Tracheophyta</taxon>
        <taxon>Spermatophyta</taxon>
        <taxon>Magnoliopsida</taxon>
        <taxon>eudicotyledons</taxon>
        <taxon>Gunneridae</taxon>
        <taxon>Pentapetalae</taxon>
        <taxon>rosids</taxon>
        <taxon>malvids</taxon>
        <taxon>Brassicales</taxon>
        <taxon>Brassicaceae</taxon>
        <taxon>Brassiceae</taxon>
        <taxon>Brassica</taxon>
    </lineage>
</organism>
<feature type="region of interest" description="Disordered" evidence="7">
    <location>
        <begin position="1"/>
        <end position="44"/>
    </location>
</feature>
<dbReference type="FunFam" id="1.20.5.170:FF:000009">
    <property type="entry name" value="probable transcription factor PosF21"/>
    <property type="match status" value="1"/>
</dbReference>
<evidence type="ECO:0000256" key="6">
    <source>
        <dbReference type="SAM" id="Coils"/>
    </source>
</evidence>
<proteinExistence type="predicted"/>
<gene>
    <name evidence="9" type="ORF">F2Q68_00027177</name>
</gene>
<dbReference type="PANTHER" id="PTHR13690:SF159">
    <property type="entry name" value="BZIP TRANSCRIPTION FACTOR 30"/>
    <property type="match status" value="1"/>
</dbReference>
<dbReference type="InterPro" id="IPR046347">
    <property type="entry name" value="bZIP_sf"/>
</dbReference>
<evidence type="ECO:0000256" key="7">
    <source>
        <dbReference type="SAM" id="MobiDB-lite"/>
    </source>
</evidence>
<dbReference type="InterPro" id="IPR044759">
    <property type="entry name" value="bZIP_RF2"/>
</dbReference>
<dbReference type="SMART" id="SM00338">
    <property type="entry name" value="BRLZ"/>
    <property type="match status" value="1"/>
</dbReference>
<feature type="region of interest" description="Disordered" evidence="7">
    <location>
        <begin position="305"/>
        <end position="367"/>
    </location>
</feature>
<evidence type="ECO:0000256" key="5">
    <source>
        <dbReference type="ARBA" id="ARBA00023242"/>
    </source>
</evidence>
<evidence type="ECO:0000256" key="3">
    <source>
        <dbReference type="ARBA" id="ARBA00023125"/>
    </source>
</evidence>
<feature type="region of interest" description="Disordered" evidence="7">
    <location>
        <begin position="526"/>
        <end position="552"/>
    </location>
</feature>
<evidence type="ECO:0000256" key="1">
    <source>
        <dbReference type="ARBA" id="ARBA00004123"/>
    </source>
</evidence>
<dbReference type="AlphaFoldDB" id="A0A8S9IFR4"/>
<evidence type="ECO:0000313" key="9">
    <source>
        <dbReference type="EMBL" id="KAF2568711.1"/>
    </source>
</evidence>
<dbReference type="CDD" id="cd14703">
    <property type="entry name" value="bZIP_plant_RF2"/>
    <property type="match status" value="1"/>
</dbReference>
<evidence type="ECO:0000313" key="10">
    <source>
        <dbReference type="Proteomes" id="UP000712281"/>
    </source>
</evidence>
<protein>
    <recommendedName>
        <fullName evidence="8">BZIP domain-containing protein</fullName>
    </recommendedName>
</protein>
<dbReference type="Gene3D" id="1.20.5.170">
    <property type="match status" value="1"/>
</dbReference>
<keyword evidence="5" id="KW-0539">Nucleus</keyword>
<dbReference type="Pfam" id="PF00170">
    <property type="entry name" value="bZIP_1"/>
    <property type="match status" value="1"/>
</dbReference>
<feature type="compositionally biased region" description="Basic and acidic residues" evidence="7">
    <location>
        <begin position="199"/>
        <end position="209"/>
    </location>
</feature>
<comment type="subcellular location">
    <subcellularLocation>
        <location evidence="1">Nucleus</location>
    </subcellularLocation>
</comment>
<dbReference type="PANTHER" id="PTHR13690">
    <property type="entry name" value="TRANSCRIPTION FACTOR POSF21-RELATED"/>
    <property type="match status" value="1"/>
</dbReference>
<name>A0A8S9IFR4_BRACR</name>
<dbReference type="EMBL" id="QGKW02001911">
    <property type="protein sequence ID" value="KAF2568711.1"/>
    <property type="molecule type" value="Genomic_DNA"/>
</dbReference>
<dbReference type="SUPFAM" id="SSF57959">
    <property type="entry name" value="Leucine zipper domain"/>
    <property type="match status" value="1"/>
</dbReference>
<sequence length="702" mass="75090">MDGHANIPPSYTGLSQYPATYPFGDESSNRATMPPPSGSSLPTVPPYYQITPTIQPSQNFIPGSSPSLSMSSQPSSSLYSFPPLSPSSFLDFPSARVANKEMAYPPLPYTGGSGSSLPSSVFSVPPTYRDFPSATVANNDMALPPIAYMMPNSSYAEGSKTHKRASSDSIRLNSLMASNRIYPNPIDMPVGVRTQNESVGDKSSSHNEDVNVDVPNGNKRRAGNEIAPPSRIWRSVSAGSSLNEAPSLPQGVSVDVGNDTAFGGMFTPEQLRKIAASDELKAMAASDPKRLKSFFFPTFLEDQMGGGSGTDASTMQRANSSSSSIPKQPAPITPNHHLNPPLLRSPQPFSGGGNRVGAPPPIPSYSQIPATLQLKHSRSTSQPSSFFSFDSLPPLNPSPVSVEERNGAGFGPSLPPSPFTMCHSSSRIVGVGGGDGENLPPRKSHRRSNSDVTFGFSSIMSPPLIPSRSLERSVSGGEVASDWSNLVKEEPGGRKKSESEAMDDVFRAYMNLDNIDVLNSFGGNETVDSSDSEGESSVKVSSGVKRRAGGDIVPTGRHYRSVSVDSGFMGKLDLGGDEKLPVKASPTNSGEGNSSVEFGNSEFTAAEMKKISADEKLAEIVMADPKRVKRILANRVSAARSKERKTQYMAELEHKVQTLQSEATTLSAQLTHLQRDSMGLTNQNNELKFRLQAMEQQAQLRD</sequence>
<comment type="caution">
    <text evidence="9">The sequence shown here is derived from an EMBL/GenBank/DDBJ whole genome shotgun (WGS) entry which is preliminary data.</text>
</comment>
<feature type="compositionally biased region" description="Polar residues" evidence="7">
    <location>
        <begin position="450"/>
        <end position="460"/>
    </location>
</feature>
<dbReference type="GO" id="GO:0003700">
    <property type="term" value="F:DNA-binding transcription factor activity"/>
    <property type="evidence" value="ECO:0007669"/>
    <property type="project" value="InterPro"/>
</dbReference>
<feature type="coiled-coil region" evidence="6">
    <location>
        <begin position="642"/>
        <end position="697"/>
    </location>
</feature>
<dbReference type="Proteomes" id="UP000712281">
    <property type="component" value="Unassembled WGS sequence"/>
</dbReference>
<accession>A0A8S9IFR4</accession>
<dbReference type="GO" id="GO:0005634">
    <property type="term" value="C:nucleus"/>
    <property type="evidence" value="ECO:0007669"/>
    <property type="project" value="UniProtKB-SubCell"/>
</dbReference>
<keyword evidence="2" id="KW-0805">Transcription regulation</keyword>
<keyword evidence="3" id="KW-0238">DNA-binding</keyword>
<feature type="non-terminal residue" evidence="9">
    <location>
        <position position="1"/>
    </location>
</feature>